<dbReference type="Proteomes" id="UP001224325">
    <property type="component" value="Chromosome"/>
</dbReference>
<dbReference type="Pfam" id="PF10825">
    <property type="entry name" value="DUF2752"/>
    <property type="match status" value="1"/>
</dbReference>
<dbReference type="EMBL" id="CP155618">
    <property type="protein sequence ID" value="XBL16299.1"/>
    <property type="molecule type" value="Genomic_DNA"/>
</dbReference>
<accession>A0AAU7EJP2</accession>
<feature type="transmembrane region" description="Helical" evidence="1">
    <location>
        <begin position="40"/>
        <end position="59"/>
    </location>
</feature>
<dbReference type="AlphaFoldDB" id="A0AAU7EJP2"/>
<proteinExistence type="predicted"/>
<name>A0AAU7EJP2_9FLAO</name>
<protein>
    <submittedName>
        <fullName evidence="2">DUF2752 domain-containing protein</fullName>
    </submittedName>
</protein>
<organism evidence="2 3">
    <name type="scientific">Mariniflexile litorale</name>
    <dbReference type="NCBI Taxonomy" id="3045158"/>
    <lineage>
        <taxon>Bacteria</taxon>
        <taxon>Pseudomonadati</taxon>
        <taxon>Bacteroidota</taxon>
        <taxon>Flavobacteriia</taxon>
        <taxon>Flavobacteriales</taxon>
        <taxon>Flavobacteriaceae</taxon>
        <taxon>Mariniflexile</taxon>
    </lineage>
</organism>
<keyword evidence="1" id="KW-0472">Membrane</keyword>
<evidence type="ECO:0000313" key="2">
    <source>
        <dbReference type="EMBL" id="XBL16299.1"/>
    </source>
</evidence>
<dbReference type="KEGG" id="mlil:QLS71_017815"/>
<dbReference type="InterPro" id="IPR021215">
    <property type="entry name" value="DUF2752"/>
</dbReference>
<reference evidence="2" key="1">
    <citation type="submission" date="2024-04" db="EMBL/GenBank/DDBJ databases">
        <title>Mariniflexile litorale, isolated from the shallow sediments of the Sea of Japan.</title>
        <authorList>
            <person name="Romanenko L."/>
            <person name="Isaeva M."/>
        </authorList>
    </citation>
    <scope>NUCLEOTIDE SEQUENCE [LARGE SCALE GENOMIC DNA]</scope>
    <source>
        <strain evidence="2">KMM 9835</strain>
    </source>
</reference>
<evidence type="ECO:0000256" key="1">
    <source>
        <dbReference type="SAM" id="Phobius"/>
    </source>
</evidence>
<feature type="transmembrane region" description="Helical" evidence="1">
    <location>
        <begin position="65"/>
        <end position="83"/>
    </location>
</feature>
<evidence type="ECO:0000313" key="3">
    <source>
        <dbReference type="Proteomes" id="UP001224325"/>
    </source>
</evidence>
<sequence>MLPCLNKKLFGFECMGCGLQRSFLLIIQGDFTAAFNMYPAIYALIPLVVFTTASLFFKFKYSNKIINTLAIASVIIIIVSFIIKKIN</sequence>
<keyword evidence="3" id="KW-1185">Reference proteome</keyword>
<keyword evidence="1" id="KW-1133">Transmembrane helix</keyword>
<keyword evidence="1" id="KW-0812">Transmembrane</keyword>
<gene>
    <name evidence="2" type="ORF">QLS71_017815</name>
</gene>